<dbReference type="Proteomes" id="UP000298179">
    <property type="component" value="Unassembled WGS sequence"/>
</dbReference>
<dbReference type="Gene3D" id="3.30.70.120">
    <property type="match status" value="1"/>
</dbReference>
<dbReference type="GO" id="GO:0010038">
    <property type="term" value="P:response to metal ion"/>
    <property type="evidence" value="ECO:0007669"/>
    <property type="project" value="InterPro"/>
</dbReference>
<protein>
    <submittedName>
        <fullName evidence="2">Divalent-cation tolerance protein CutA</fullName>
    </submittedName>
</protein>
<keyword evidence="3" id="KW-1185">Reference proteome</keyword>
<dbReference type="InterPro" id="IPR015867">
    <property type="entry name" value="N-reg_PII/ATP_PRibTrfase_C"/>
</dbReference>
<gene>
    <name evidence="2" type="ORF">E3C22_20310</name>
</gene>
<dbReference type="OrthoDB" id="37622at2"/>
<dbReference type="PANTHER" id="PTHR23419:SF8">
    <property type="entry name" value="FI09726P"/>
    <property type="match status" value="1"/>
</dbReference>
<dbReference type="PANTHER" id="PTHR23419">
    <property type="entry name" value="DIVALENT CATION TOLERANCE CUTA-RELATED"/>
    <property type="match status" value="1"/>
</dbReference>
<sequence>MTDIVEIHVTCPSLLDAREIAGKLLDEKLAACCNIPVKEIDSRYWWKAKRERQDEWRLQVKTRADLFEACAALIRDAHPYETPAIFGFKVDFVDAATRSWIEQSCRPA</sequence>
<dbReference type="InterPro" id="IPR004323">
    <property type="entry name" value="Ion_tolerance_CutA"/>
</dbReference>
<comment type="caution">
    <text evidence="2">The sequence shown here is derived from an EMBL/GenBank/DDBJ whole genome shotgun (WGS) entry which is preliminary data.</text>
</comment>
<evidence type="ECO:0000313" key="2">
    <source>
        <dbReference type="EMBL" id="TFF19118.1"/>
    </source>
</evidence>
<dbReference type="RefSeq" id="WP_134763715.1">
    <property type="nucleotide sequence ID" value="NZ_SOZD01000007.1"/>
</dbReference>
<dbReference type="GO" id="GO:0005507">
    <property type="term" value="F:copper ion binding"/>
    <property type="evidence" value="ECO:0007669"/>
    <property type="project" value="TreeGrafter"/>
</dbReference>
<evidence type="ECO:0000256" key="1">
    <source>
        <dbReference type="ARBA" id="ARBA00010169"/>
    </source>
</evidence>
<dbReference type="AlphaFoldDB" id="A0A4Y8RBK9"/>
<accession>A0A4Y8RBK9</accession>
<name>A0A4Y8RBK9_9HYPH</name>
<proteinExistence type="inferred from homology"/>
<dbReference type="SUPFAM" id="SSF54913">
    <property type="entry name" value="GlnB-like"/>
    <property type="match status" value="1"/>
</dbReference>
<evidence type="ECO:0000313" key="3">
    <source>
        <dbReference type="Proteomes" id="UP000298179"/>
    </source>
</evidence>
<dbReference type="EMBL" id="SOZD01000007">
    <property type="protein sequence ID" value="TFF19118.1"/>
    <property type="molecule type" value="Genomic_DNA"/>
</dbReference>
<dbReference type="InterPro" id="IPR011322">
    <property type="entry name" value="N-reg_PII-like_a/b"/>
</dbReference>
<reference evidence="2 3" key="1">
    <citation type="submission" date="2019-03" db="EMBL/GenBank/DDBJ databases">
        <title>Jiella endophytica sp. nov., a novel endophytic bacterium isolated from root of Ficus microcarpa Linn. f.</title>
        <authorList>
            <person name="Tuo L."/>
        </authorList>
    </citation>
    <scope>NUCLEOTIDE SEQUENCE [LARGE SCALE GENOMIC DNA]</scope>
    <source>
        <strain evidence="2 3">CBS5Q-3</strain>
    </source>
</reference>
<comment type="similarity">
    <text evidence="1">Belongs to the CutA family.</text>
</comment>
<dbReference type="Pfam" id="PF03091">
    <property type="entry name" value="CutA1"/>
    <property type="match status" value="1"/>
</dbReference>
<organism evidence="2 3">
    <name type="scientific">Jiella endophytica</name>
    <dbReference type="NCBI Taxonomy" id="2558362"/>
    <lineage>
        <taxon>Bacteria</taxon>
        <taxon>Pseudomonadati</taxon>
        <taxon>Pseudomonadota</taxon>
        <taxon>Alphaproteobacteria</taxon>
        <taxon>Hyphomicrobiales</taxon>
        <taxon>Aurantimonadaceae</taxon>
        <taxon>Jiella</taxon>
    </lineage>
</organism>